<evidence type="ECO:0000313" key="2">
    <source>
        <dbReference type="Proteomes" id="UP001283361"/>
    </source>
</evidence>
<accession>A0AAE1CJC7</accession>
<proteinExistence type="predicted"/>
<dbReference type="EMBL" id="JAWDGP010007976">
    <property type="protein sequence ID" value="KAK3698353.1"/>
    <property type="molecule type" value="Genomic_DNA"/>
</dbReference>
<organism evidence="1 2">
    <name type="scientific">Elysia crispata</name>
    <name type="common">lettuce slug</name>
    <dbReference type="NCBI Taxonomy" id="231223"/>
    <lineage>
        <taxon>Eukaryota</taxon>
        <taxon>Metazoa</taxon>
        <taxon>Spiralia</taxon>
        <taxon>Lophotrochozoa</taxon>
        <taxon>Mollusca</taxon>
        <taxon>Gastropoda</taxon>
        <taxon>Heterobranchia</taxon>
        <taxon>Euthyneura</taxon>
        <taxon>Panpulmonata</taxon>
        <taxon>Sacoglossa</taxon>
        <taxon>Placobranchoidea</taxon>
        <taxon>Plakobranchidae</taxon>
        <taxon>Elysia</taxon>
    </lineage>
</organism>
<name>A0AAE1CJC7_9GAST</name>
<keyword evidence="2" id="KW-1185">Reference proteome</keyword>
<comment type="caution">
    <text evidence="1">The sequence shown here is derived from an EMBL/GenBank/DDBJ whole genome shotgun (WGS) entry which is preliminary data.</text>
</comment>
<protein>
    <submittedName>
        <fullName evidence="1">Uncharacterized protein</fullName>
    </submittedName>
</protein>
<dbReference type="Proteomes" id="UP001283361">
    <property type="component" value="Unassembled WGS sequence"/>
</dbReference>
<evidence type="ECO:0000313" key="1">
    <source>
        <dbReference type="EMBL" id="KAK3698353.1"/>
    </source>
</evidence>
<reference evidence="1" key="1">
    <citation type="journal article" date="2023" name="G3 (Bethesda)">
        <title>A reference genome for the long-term kleptoplast-retaining sea slug Elysia crispata morphotype clarki.</title>
        <authorList>
            <person name="Eastman K.E."/>
            <person name="Pendleton A.L."/>
            <person name="Shaikh M.A."/>
            <person name="Suttiyut T."/>
            <person name="Ogas R."/>
            <person name="Tomko P."/>
            <person name="Gavelis G."/>
            <person name="Widhalm J.R."/>
            <person name="Wisecaver J.H."/>
        </authorList>
    </citation>
    <scope>NUCLEOTIDE SEQUENCE</scope>
    <source>
        <strain evidence="1">ECLA1</strain>
    </source>
</reference>
<dbReference type="AlphaFoldDB" id="A0AAE1CJC7"/>
<gene>
    <name evidence="1" type="ORF">RRG08_022914</name>
</gene>
<sequence>MSLASKFGTRTVAVPGGPLRPLQARSVPNHLHQLAGFQRIFDCSELAILRSVTWQLSTRTAWKRVTLWRRGLTVDLRLWITSADAYYFGAVNCLRRESLTFRRTESDPIPRSAASFGSTWMCESFETHHSLDTSEVWPVVMSPCAQLWSLACSYVSMYTAVEFGL</sequence>